<gene>
    <name evidence="2" type="ORF">FBZ90_110194</name>
</gene>
<sequence>MRVHSSTATLAVLLGIGLMPTAAMAQIVPVDIPASYAIGTQGATLQGWVTNNNQDQLRQHSWTVWAGLNAASGTTYDGKELPVWETWLGTEEVFATPQSKLTASGGDKMAEPARHFRRPHQFAHLALLRGNALPNDPASSTQVVSFNKFSPAAAKFIRSPQYIAGLQGTYEVNSQTALNKINAAWPSGTPTENRSISEFPVEALELKPVMSVVKASGLTPMPLWQGPAQSTDAKNPTPETWKVCVAIDPAATGDEIIPAGKKLSKEQIAALDASAKAAKLSCTVQYYAPVTVLYNFKLTEEEAQSLSKAQQVKAAAGDYGVLVAMHVNTKEVPFWAWQTFYWQPGADTPNKYPGSKQGQPASLPAPYRNYAMCTNYSQQVPAVAASGQKQKMDVCFNPYLETDPGIPDGIQSNCISCHALAGVGKGPTYPANYKQPINLFADKQYFTDQATRADFSWAIADAPK</sequence>
<dbReference type="RefSeq" id="WP_145734227.1">
    <property type="nucleotide sequence ID" value="NZ_VITR01000010.1"/>
</dbReference>
<reference evidence="2 3" key="1">
    <citation type="submission" date="2019-06" db="EMBL/GenBank/DDBJ databases">
        <title>Genomic Encyclopedia of Type Strains, Phase IV (KMG-V): Genome sequencing to study the core and pangenomes of soil and plant-associated prokaryotes.</title>
        <authorList>
            <person name="Whitman W."/>
        </authorList>
    </citation>
    <scope>NUCLEOTIDE SEQUENCE [LARGE SCALE GENOMIC DNA]</scope>
    <source>
        <strain evidence="2 3">BR 11622</strain>
    </source>
</reference>
<comment type="caution">
    <text evidence="2">The sequence shown here is derived from an EMBL/GenBank/DDBJ whole genome shotgun (WGS) entry which is preliminary data.</text>
</comment>
<evidence type="ECO:0000313" key="3">
    <source>
        <dbReference type="Proteomes" id="UP000315751"/>
    </source>
</evidence>
<feature type="chain" id="PRO_5022077532" description="Cytochrome c domain-containing protein" evidence="1">
    <location>
        <begin position="26"/>
        <end position="464"/>
    </location>
</feature>
<keyword evidence="1" id="KW-0732">Signal</keyword>
<evidence type="ECO:0008006" key="4">
    <source>
        <dbReference type="Google" id="ProtNLM"/>
    </source>
</evidence>
<proteinExistence type="predicted"/>
<dbReference type="EMBL" id="VITR01000010">
    <property type="protein sequence ID" value="TWB39729.1"/>
    <property type="molecule type" value="Genomic_DNA"/>
</dbReference>
<evidence type="ECO:0000256" key="1">
    <source>
        <dbReference type="SAM" id="SignalP"/>
    </source>
</evidence>
<dbReference type="AlphaFoldDB" id="A0A560H1Q5"/>
<evidence type="ECO:0000313" key="2">
    <source>
        <dbReference type="EMBL" id="TWB39729.1"/>
    </source>
</evidence>
<keyword evidence="3" id="KW-1185">Reference proteome</keyword>
<organism evidence="2 3">
    <name type="scientific">Nitrospirillum amazonense</name>
    <dbReference type="NCBI Taxonomy" id="28077"/>
    <lineage>
        <taxon>Bacteria</taxon>
        <taxon>Pseudomonadati</taxon>
        <taxon>Pseudomonadota</taxon>
        <taxon>Alphaproteobacteria</taxon>
        <taxon>Rhodospirillales</taxon>
        <taxon>Azospirillaceae</taxon>
        <taxon>Nitrospirillum</taxon>
    </lineage>
</organism>
<name>A0A560H1Q5_9PROT</name>
<accession>A0A560H1Q5</accession>
<protein>
    <recommendedName>
        <fullName evidence="4">Cytochrome c domain-containing protein</fullName>
    </recommendedName>
</protein>
<dbReference type="OrthoDB" id="280897at2"/>
<feature type="signal peptide" evidence="1">
    <location>
        <begin position="1"/>
        <end position="25"/>
    </location>
</feature>
<dbReference type="Proteomes" id="UP000315751">
    <property type="component" value="Unassembled WGS sequence"/>
</dbReference>